<organism evidence="2 3">
    <name type="scientific">Roseateles asaccharophilus</name>
    <dbReference type="NCBI Taxonomy" id="582607"/>
    <lineage>
        <taxon>Bacteria</taxon>
        <taxon>Pseudomonadati</taxon>
        <taxon>Pseudomonadota</taxon>
        <taxon>Betaproteobacteria</taxon>
        <taxon>Burkholderiales</taxon>
        <taxon>Sphaerotilaceae</taxon>
        <taxon>Roseateles</taxon>
    </lineage>
</organism>
<gene>
    <name evidence="2" type="ORF">J2X21_001575</name>
</gene>
<accession>A0ABU2A5G9</accession>
<proteinExistence type="predicted"/>
<dbReference type="EMBL" id="JAVDXV010000002">
    <property type="protein sequence ID" value="MDR7332449.1"/>
    <property type="molecule type" value="Genomic_DNA"/>
</dbReference>
<evidence type="ECO:0000313" key="3">
    <source>
        <dbReference type="Proteomes" id="UP001180825"/>
    </source>
</evidence>
<dbReference type="Proteomes" id="UP001180825">
    <property type="component" value="Unassembled WGS sequence"/>
</dbReference>
<reference evidence="2 3" key="1">
    <citation type="submission" date="2023-07" db="EMBL/GenBank/DDBJ databases">
        <title>Sorghum-associated microbial communities from plants grown in Nebraska, USA.</title>
        <authorList>
            <person name="Schachtman D."/>
        </authorList>
    </citation>
    <scope>NUCLEOTIDE SEQUENCE [LARGE SCALE GENOMIC DNA]</scope>
    <source>
        <strain evidence="2 3">BE316</strain>
    </source>
</reference>
<comment type="caution">
    <text evidence="2">The sequence shown here is derived from an EMBL/GenBank/DDBJ whole genome shotgun (WGS) entry which is preliminary data.</text>
</comment>
<keyword evidence="3" id="KW-1185">Reference proteome</keyword>
<keyword evidence="1" id="KW-0175">Coiled coil</keyword>
<sequence>MHRVPFNPHQRRELVALGLTDKMIEHIEVGALSTAREMLKRPPRNEDVRAELLQLQKKLTEAQHAIERLLEAPKEFAPLRYARSMLTAGQGRHVMGGIRLNESSKSLAAAIEVVGAGLAKVPAKPLRHRSADPYPVELIHDALQMGVLAERGEPDPDFMWPSASPTSPFRQMIGICYEAIDAPHADPERAIKAYLKKWTALHRYLAGQGLVTERLRKT</sequence>
<feature type="coiled-coil region" evidence="1">
    <location>
        <begin position="45"/>
        <end position="72"/>
    </location>
</feature>
<evidence type="ECO:0000313" key="2">
    <source>
        <dbReference type="EMBL" id="MDR7332449.1"/>
    </source>
</evidence>
<dbReference type="RefSeq" id="WP_310326939.1">
    <property type="nucleotide sequence ID" value="NZ_JAVDXV010000002.1"/>
</dbReference>
<evidence type="ECO:0000256" key="1">
    <source>
        <dbReference type="SAM" id="Coils"/>
    </source>
</evidence>
<name>A0ABU2A5G9_9BURK</name>
<protein>
    <submittedName>
        <fullName evidence="2">Uncharacterized protein</fullName>
    </submittedName>
</protein>